<keyword evidence="2" id="KW-1185">Reference proteome</keyword>
<sequence>MHSNLQKIINRLNAMTLDNSREFQVREFAQYGVPVCKVTYFRDRGEFVVDRYNPDRDLVFDNIDLVAIEIYDCLYDFQHSF</sequence>
<dbReference type="Pfam" id="PF08796">
    <property type="entry name" value="DUF1797"/>
    <property type="match status" value="1"/>
</dbReference>
<evidence type="ECO:0000313" key="1">
    <source>
        <dbReference type="EMBL" id="MBM6940832.1"/>
    </source>
</evidence>
<comment type="caution">
    <text evidence="1">The sequence shown here is derived from an EMBL/GenBank/DDBJ whole genome shotgun (WGS) entry which is preliminary data.</text>
</comment>
<organism evidence="1 2">
    <name type="scientific">Limosilactobacillus coleohominis</name>
    <dbReference type="NCBI Taxonomy" id="181675"/>
    <lineage>
        <taxon>Bacteria</taxon>
        <taxon>Bacillati</taxon>
        <taxon>Bacillota</taxon>
        <taxon>Bacilli</taxon>
        <taxon>Lactobacillales</taxon>
        <taxon>Lactobacillaceae</taxon>
        <taxon>Limosilactobacillus</taxon>
    </lineage>
</organism>
<dbReference type="SUPFAM" id="SSF143567">
    <property type="entry name" value="YkuJ-like"/>
    <property type="match status" value="1"/>
</dbReference>
<dbReference type="Gene3D" id="3.30.720.20">
    <property type="entry name" value="Protein of unknown function DUF1797"/>
    <property type="match status" value="1"/>
</dbReference>
<reference evidence="1 2" key="1">
    <citation type="journal article" date="2021" name="Sci. Rep.">
        <title>The distribution of antibiotic resistance genes in chicken gut microbiota commensals.</title>
        <authorList>
            <person name="Juricova H."/>
            <person name="Matiasovicova J."/>
            <person name="Kubasova T."/>
            <person name="Cejkova D."/>
            <person name="Rychlik I."/>
        </authorList>
    </citation>
    <scope>NUCLEOTIDE SEQUENCE [LARGE SCALE GENOMIC DNA]</scope>
    <source>
        <strain evidence="1 2">An574</strain>
    </source>
</reference>
<dbReference type="InterPro" id="IPR038073">
    <property type="entry name" value="YkuJ-like_sf"/>
</dbReference>
<dbReference type="RefSeq" id="WP_204785130.1">
    <property type="nucleotide sequence ID" value="NZ_CALVGD010000003.1"/>
</dbReference>
<accession>A0ABS2GX16</accession>
<dbReference type="EMBL" id="JACJKU010000040">
    <property type="protein sequence ID" value="MBM6940832.1"/>
    <property type="molecule type" value="Genomic_DNA"/>
</dbReference>
<gene>
    <name evidence="1" type="ORF">H5975_04935</name>
</gene>
<protein>
    <submittedName>
        <fullName evidence="1">DUF1797 family protein</fullName>
    </submittedName>
</protein>
<dbReference type="Proteomes" id="UP000785625">
    <property type="component" value="Unassembled WGS sequence"/>
</dbReference>
<proteinExistence type="predicted"/>
<name>A0ABS2GX16_9LACO</name>
<evidence type="ECO:0000313" key="2">
    <source>
        <dbReference type="Proteomes" id="UP000785625"/>
    </source>
</evidence>
<dbReference type="InterPro" id="IPR014904">
    <property type="entry name" value="YkuJ-like"/>
</dbReference>